<dbReference type="InterPro" id="IPR036097">
    <property type="entry name" value="HisK_dim/P_sf"/>
</dbReference>
<dbReference type="SUPFAM" id="SSF55874">
    <property type="entry name" value="ATPase domain of HSP90 chaperone/DNA topoisomerase II/histidine kinase"/>
    <property type="match status" value="1"/>
</dbReference>
<evidence type="ECO:0000256" key="8">
    <source>
        <dbReference type="ARBA" id="ARBA00023012"/>
    </source>
</evidence>
<dbReference type="EC" id="2.7.13.3" evidence="2"/>
<dbReference type="PANTHER" id="PTHR43711">
    <property type="entry name" value="TWO-COMPONENT HISTIDINE KINASE"/>
    <property type="match status" value="1"/>
</dbReference>
<dbReference type="CDD" id="cd00082">
    <property type="entry name" value="HisKA"/>
    <property type="match status" value="1"/>
</dbReference>
<dbReference type="InterPro" id="IPR018771">
    <property type="entry name" value="PocR_dom"/>
</dbReference>
<dbReference type="InterPro" id="IPR004358">
    <property type="entry name" value="Sig_transdc_His_kin-like_C"/>
</dbReference>
<gene>
    <name evidence="10" type="ORF">SAMN02745134_02399</name>
</gene>
<sequence length="472" mass="53126">MGEMSTDKNIDIDSLELCDLMDIDLLQKFQDNFAKSMDIASVTVDRKGNPVTRPSAYTEYCINFIHSTYVGDHECAKSHRVAGEIAAKSGKPYIHECHAGLVDFAMPIMVCGKQIGTILGGQILDSSLDETKFRDIARRIGANEEQILKSVKKVKVTTRKNIEAAAEALFIIANELSKFGYEQLKLKGTSEKLEFEILRNNILLRQAEECNKLKTQLFATVSHELKTPLNIIFSSVQLLENIYDKNKCPPTNDTFLKYSNIMKQNCYRLIRITNNIIDMNKIELGFYTMKFKNEDVVKVIEDISLSVVEFANLKNLELTFDTDVEEKVISCDSEKLERILLNLLSNAIKFTKYGGSIYVNIHDEGDHIFISVKDTGCGIPKDMLENIFDNFVQVDNSLTRDAEGSGIGLCLVKSLVEMQDGKIEVKSELGIGSEFIIKLPVKINESVGFVNNSESLNDNVEKIKIEFSDIYV</sequence>
<dbReference type="InterPro" id="IPR005467">
    <property type="entry name" value="His_kinase_dom"/>
</dbReference>
<dbReference type="Pfam" id="PF10114">
    <property type="entry name" value="PocR"/>
    <property type="match status" value="1"/>
</dbReference>
<evidence type="ECO:0000256" key="6">
    <source>
        <dbReference type="ARBA" id="ARBA00022777"/>
    </source>
</evidence>
<keyword evidence="4" id="KW-0808">Transferase</keyword>
<dbReference type="InterPro" id="IPR003661">
    <property type="entry name" value="HisK_dim/P_dom"/>
</dbReference>
<dbReference type="SMART" id="SM00387">
    <property type="entry name" value="HATPase_c"/>
    <property type="match status" value="1"/>
</dbReference>
<keyword evidence="6 10" id="KW-0418">Kinase</keyword>
<keyword evidence="3" id="KW-0597">Phosphoprotein</keyword>
<dbReference type="GO" id="GO:0005524">
    <property type="term" value="F:ATP binding"/>
    <property type="evidence" value="ECO:0007669"/>
    <property type="project" value="UniProtKB-KW"/>
</dbReference>
<dbReference type="RefSeq" id="WP_084116222.1">
    <property type="nucleotide sequence ID" value="NZ_FWXH01000008.1"/>
</dbReference>
<dbReference type="STRING" id="1121291.SAMN02745134_02399"/>
<dbReference type="PRINTS" id="PR00344">
    <property type="entry name" value="BCTRLSENSOR"/>
</dbReference>
<evidence type="ECO:0000256" key="2">
    <source>
        <dbReference type="ARBA" id="ARBA00012438"/>
    </source>
</evidence>
<dbReference type="Pfam" id="PF02518">
    <property type="entry name" value="HATPase_c"/>
    <property type="match status" value="1"/>
</dbReference>
<reference evidence="10 11" key="1">
    <citation type="submission" date="2017-04" db="EMBL/GenBank/DDBJ databases">
        <authorList>
            <person name="Afonso C.L."/>
            <person name="Miller P.J."/>
            <person name="Scott M.A."/>
            <person name="Spackman E."/>
            <person name="Goraichik I."/>
            <person name="Dimitrov K.M."/>
            <person name="Suarez D.L."/>
            <person name="Swayne D.E."/>
        </authorList>
    </citation>
    <scope>NUCLEOTIDE SEQUENCE [LARGE SCALE GENOMIC DNA]</scope>
    <source>
        <strain evidence="10 11">DSM 12555</strain>
    </source>
</reference>
<dbReference type="AlphaFoldDB" id="A0A1W1XNU5"/>
<dbReference type="InterPro" id="IPR036890">
    <property type="entry name" value="HATPase_C_sf"/>
</dbReference>
<dbReference type="SUPFAM" id="SSF47384">
    <property type="entry name" value="Homodimeric domain of signal transducing histidine kinase"/>
    <property type="match status" value="1"/>
</dbReference>
<dbReference type="EMBL" id="FWXH01000008">
    <property type="protein sequence ID" value="SMC25191.1"/>
    <property type="molecule type" value="Genomic_DNA"/>
</dbReference>
<dbReference type="PANTHER" id="PTHR43711:SF26">
    <property type="entry name" value="SENSOR HISTIDINE KINASE RCSC"/>
    <property type="match status" value="1"/>
</dbReference>
<evidence type="ECO:0000259" key="9">
    <source>
        <dbReference type="PROSITE" id="PS50109"/>
    </source>
</evidence>
<dbReference type="Gene3D" id="3.30.565.10">
    <property type="entry name" value="Histidine kinase-like ATPase, C-terminal domain"/>
    <property type="match status" value="1"/>
</dbReference>
<comment type="catalytic activity">
    <reaction evidence="1">
        <text>ATP + protein L-histidine = ADP + protein N-phospho-L-histidine.</text>
        <dbReference type="EC" id="2.7.13.3"/>
    </reaction>
</comment>
<dbReference type="CDD" id="cd16922">
    <property type="entry name" value="HATPase_EvgS-ArcB-TorS-like"/>
    <property type="match status" value="1"/>
</dbReference>
<dbReference type="FunFam" id="3.30.565.10:FF:000037">
    <property type="entry name" value="Hybrid sensor histidine kinase/response regulator"/>
    <property type="match status" value="1"/>
</dbReference>
<organism evidence="10 11">
    <name type="scientific">Clostridium acidisoli DSM 12555</name>
    <dbReference type="NCBI Taxonomy" id="1121291"/>
    <lineage>
        <taxon>Bacteria</taxon>
        <taxon>Bacillati</taxon>
        <taxon>Bacillota</taxon>
        <taxon>Clostridia</taxon>
        <taxon>Eubacteriales</taxon>
        <taxon>Clostridiaceae</taxon>
        <taxon>Clostridium</taxon>
    </lineage>
</organism>
<proteinExistence type="predicted"/>
<dbReference type="Gene3D" id="1.10.287.130">
    <property type="match status" value="1"/>
</dbReference>
<name>A0A1W1XNU5_9CLOT</name>
<evidence type="ECO:0000256" key="5">
    <source>
        <dbReference type="ARBA" id="ARBA00022741"/>
    </source>
</evidence>
<keyword evidence="8" id="KW-0902">Two-component regulatory system</keyword>
<dbReference type="InterPro" id="IPR050736">
    <property type="entry name" value="Sensor_HK_Regulatory"/>
</dbReference>
<dbReference type="PROSITE" id="PS50109">
    <property type="entry name" value="HIS_KIN"/>
    <property type="match status" value="1"/>
</dbReference>
<evidence type="ECO:0000256" key="7">
    <source>
        <dbReference type="ARBA" id="ARBA00022840"/>
    </source>
</evidence>
<dbReference type="InterPro" id="IPR003594">
    <property type="entry name" value="HATPase_dom"/>
</dbReference>
<dbReference type="SMART" id="SM00388">
    <property type="entry name" value="HisKA"/>
    <property type="match status" value="1"/>
</dbReference>
<keyword evidence="7" id="KW-0067">ATP-binding</keyword>
<keyword evidence="11" id="KW-1185">Reference proteome</keyword>
<dbReference type="Proteomes" id="UP000192468">
    <property type="component" value="Unassembled WGS sequence"/>
</dbReference>
<accession>A0A1W1XNU5</accession>
<evidence type="ECO:0000256" key="1">
    <source>
        <dbReference type="ARBA" id="ARBA00000085"/>
    </source>
</evidence>
<dbReference type="GO" id="GO:0000155">
    <property type="term" value="F:phosphorelay sensor kinase activity"/>
    <property type="evidence" value="ECO:0007669"/>
    <property type="project" value="InterPro"/>
</dbReference>
<protein>
    <recommendedName>
        <fullName evidence="2">histidine kinase</fullName>
        <ecNumber evidence="2">2.7.13.3</ecNumber>
    </recommendedName>
</protein>
<feature type="domain" description="Histidine kinase" evidence="9">
    <location>
        <begin position="220"/>
        <end position="443"/>
    </location>
</feature>
<evidence type="ECO:0000313" key="10">
    <source>
        <dbReference type="EMBL" id="SMC25191.1"/>
    </source>
</evidence>
<dbReference type="OrthoDB" id="9813394at2"/>
<evidence type="ECO:0000256" key="4">
    <source>
        <dbReference type="ARBA" id="ARBA00022679"/>
    </source>
</evidence>
<evidence type="ECO:0000313" key="11">
    <source>
        <dbReference type="Proteomes" id="UP000192468"/>
    </source>
</evidence>
<keyword evidence="5" id="KW-0547">Nucleotide-binding</keyword>
<evidence type="ECO:0000256" key="3">
    <source>
        <dbReference type="ARBA" id="ARBA00022553"/>
    </source>
</evidence>
<dbReference type="Pfam" id="PF00512">
    <property type="entry name" value="HisKA"/>
    <property type="match status" value="1"/>
</dbReference>